<comment type="caution">
    <text evidence="2">The sequence shown here is derived from an EMBL/GenBank/DDBJ whole genome shotgun (WGS) entry which is preliminary data.</text>
</comment>
<dbReference type="Proteomes" id="UP000237752">
    <property type="component" value="Unassembled WGS sequence"/>
</dbReference>
<name>A0A2T0ZVW0_9ACTN</name>
<dbReference type="AlphaFoldDB" id="A0A2T0ZVW0"/>
<organism evidence="2 3">
    <name type="scientific">Antricoccus suffuscus</name>
    <dbReference type="NCBI Taxonomy" id="1629062"/>
    <lineage>
        <taxon>Bacteria</taxon>
        <taxon>Bacillati</taxon>
        <taxon>Actinomycetota</taxon>
        <taxon>Actinomycetes</taxon>
        <taxon>Geodermatophilales</taxon>
        <taxon>Antricoccaceae</taxon>
        <taxon>Antricoccus</taxon>
    </lineage>
</organism>
<gene>
    <name evidence="2" type="ORF">CLV47_11771</name>
</gene>
<reference evidence="2 3" key="1">
    <citation type="submission" date="2018-03" db="EMBL/GenBank/DDBJ databases">
        <title>Genomic Encyclopedia of Archaeal and Bacterial Type Strains, Phase II (KMG-II): from individual species to whole genera.</title>
        <authorList>
            <person name="Goeker M."/>
        </authorList>
    </citation>
    <scope>NUCLEOTIDE SEQUENCE [LARGE SCALE GENOMIC DNA]</scope>
    <source>
        <strain evidence="2 3">DSM 100065</strain>
    </source>
</reference>
<dbReference type="InterPro" id="IPR027417">
    <property type="entry name" value="P-loop_NTPase"/>
</dbReference>
<proteinExistence type="predicted"/>
<dbReference type="RefSeq" id="WP_106350297.1">
    <property type="nucleotide sequence ID" value="NZ_PVUE01000017.1"/>
</dbReference>
<dbReference type="SUPFAM" id="SSF52540">
    <property type="entry name" value="P-loop containing nucleoside triphosphate hydrolases"/>
    <property type="match status" value="1"/>
</dbReference>
<feature type="compositionally biased region" description="Basic residues" evidence="1">
    <location>
        <begin position="303"/>
        <end position="313"/>
    </location>
</feature>
<evidence type="ECO:0000313" key="2">
    <source>
        <dbReference type="EMBL" id="PRZ40434.1"/>
    </source>
</evidence>
<feature type="region of interest" description="Disordered" evidence="1">
    <location>
        <begin position="294"/>
        <end position="313"/>
    </location>
</feature>
<keyword evidence="3" id="KW-1185">Reference proteome</keyword>
<protein>
    <submittedName>
        <fullName evidence="2">Uncharacterized protein</fullName>
    </submittedName>
</protein>
<dbReference type="EMBL" id="PVUE01000017">
    <property type="protein sequence ID" value="PRZ40434.1"/>
    <property type="molecule type" value="Genomic_DNA"/>
</dbReference>
<accession>A0A2T0ZVW0</accession>
<sequence length="313" mass="33471">MARLSGRPLLGTSRDRSLAVGAVAELDRITDAVGRDLNVLLSAAPGGGTTTTLHRFARTAVRELGRHPRFVNAGGVETPNDLLQQLAGDLTPTVSVVGGGSAYSMFARYADLPQGVVALVDNLPVRLAAELFGTYRDELWAVPITWVVTCSDTNRSGFLRPPADSFFDVVVDLPPLNDVDSASLLRRRASKDELPAAALRAAVAAGAGNPRALINAARAIVLDGGDPASITQASLDRDRVERSLSGSAMMLLSELRSLGPSSASDRQLQERVGWTRARLVQVFAELERAAAVETDHVHDGRSGRPRKVYRARY</sequence>
<evidence type="ECO:0000313" key="3">
    <source>
        <dbReference type="Proteomes" id="UP000237752"/>
    </source>
</evidence>
<dbReference type="OrthoDB" id="5175220at2"/>
<evidence type="ECO:0000256" key="1">
    <source>
        <dbReference type="SAM" id="MobiDB-lite"/>
    </source>
</evidence>